<comment type="caution">
    <text evidence="2">The sequence shown here is derived from an EMBL/GenBank/DDBJ whole genome shotgun (WGS) entry which is preliminary data.</text>
</comment>
<accession>A0A0D8IW07</accession>
<gene>
    <name evidence="3" type="ORF">ASJ35_14960</name>
    <name evidence="2" type="ORF">TQ39_17795</name>
</gene>
<reference evidence="3 5" key="2">
    <citation type="submission" date="2015-10" db="EMBL/GenBank/DDBJ databases">
        <title>A novel member of the family Ruminococcaceae isolated from human faeces.</title>
        <authorList>
            <person name="Shkoporov A.N."/>
            <person name="Chaplin A.V."/>
            <person name="Motuzova O.V."/>
            <person name="Kafarskaia L.I."/>
            <person name="Efimov B.A."/>
        </authorList>
    </citation>
    <scope>NUCLEOTIDE SEQUENCE [LARGE SCALE GENOMIC DNA]</scope>
    <source>
        <strain evidence="3 5">668</strain>
    </source>
</reference>
<dbReference type="Gene3D" id="3.20.20.210">
    <property type="match status" value="1"/>
</dbReference>
<dbReference type="Proteomes" id="UP000053433">
    <property type="component" value="Unassembled WGS sequence"/>
</dbReference>
<sequence>MDMARMQAVADKTRAFYETNTAGCALLKVKEIATQPQPALCLTDYNFPKDMRRYLDDRAARLLHAMALRDGLADDTLPALAPWYGIAEHSAFLGGKVTFGEDTSWQDPVLEDACGLSALAMDEANQSLRLVVDGIAYLRERYEGQFFPMTRGVSGALEMANTLRGSDFFYDFYEDPDALKELLKYCAHALVWYYDKQLEAAGQVFGGTITGFGEWLPGRAVGQLSEDTTTMISRAQFEEFGRPLTQEICTHYDSAFMHTHALSEHSLPAIASIPGIRAMELSSDPNTDRAVEVYKRNREALAGPVPVLRLTRGEIESNFELLKSQKTIVWYDASCMEDAQDMAALFAREFPVR</sequence>
<dbReference type="Proteomes" id="UP000032483">
    <property type="component" value="Unassembled WGS sequence"/>
</dbReference>
<reference evidence="2" key="1">
    <citation type="submission" date="2015-02" db="EMBL/GenBank/DDBJ databases">
        <title>A novel member of the family Ruminococcaceae isolated from human feces.</title>
        <authorList>
            <person name="Shkoporov A.N."/>
            <person name="Chaplin A.V."/>
            <person name="Motuzova O.V."/>
            <person name="Kafarskaia L.I."/>
            <person name="Khokhlova E.V."/>
            <person name="Efimov B.A."/>
        </authorList>
    </citation>
    <scope>NUCLEOTIDE SEQUENCE [LARGE SCALE GENOMIC DNA]</scope>
    <source>
        <strain evidence="2">585-1</strain>
    </source>
</reference>
<dbReference type="InterPro" id="IPR000257">
    <property type="entry name" value="Uroporphyrinogen_deCOase"/>
</dbReference>
<dbReference type="InterPro" id="IPR038071">
    <property type="entry name" value="UROD/MetE-like_sf"/>
</dbReference>
<dbReference type="GeneID" id="42858393"/>
<dbReference type="GO" id="GO:0006779">
    <property type="term" value="P:porphyrin-containing compound biosynthetic process"/>
    <property type="evidence" value="ECO:0007669"/>
    <property type="project" value="InterPro"/>
</dbReference>
<dbReference type="EMBL" id="JXXK01000041">
    <property type="protein sequence ID" value="KJF38471.1"/>
    <property type="molecule type" value="Genomic_DNA"/>
</dbReference>
<dbReference type="RefSeq" id="WP_050006517.1">
    <property type="nucleotide sequence ID" value="NZ_CAUEXJ010000005.1"/>
</dbReference>
<name>A0A0D8IW07_9FIRM</name>
<accession>A0A0W7TN14</accession>
<evidence type="ECO:0000313" key="4">
    <source>
        <dbReference type="Proteomes" id="UP000032483"/>
    </source>
</evidence>
<dbReference type="SUPFAM" id="SSF51726">
    <property type="entry name" value="UROD/MetE-like"/>
    <property type="match status" value="1"/>
</dbReference>
<evidence type="ECO:0000313" key="3">
    <source>
        <dbReference type="EMBL" id="KUE75232.1"/>
    </source>
</evidence>
<evidence type="ECO:0000313" key="5">
    <source>
        <dbReference type="Proteomes" id="UP000053433"/>
    </source>
</evidence>
<protein>
    <recommendedName>
        <fullName evidence="1">Uroporphyrinogen decarboxylase (URO-D) domain-containing protein</fullName>
    </recommendedName>
</protein>
<proteinExistence type="predicted"/>
<keyword evidence="4" id="KW-1185">Reference proteome</keyword>
<organism evidence="2 4">
    <name type="scientific">Ruthenibacterium lactatiformans</name>
    <dbReference type="NCBI Taxonomy" id="1550024"/>
    <lineage>
        <taxon>Bacteria</taxon>
        <taxon>Bacillati</taxon>
        <taxon>Bacillota</taxon>
        <taxon>Clostridia</taxon>
        <taxon>Eubacteriales</taxon>
        <taxon>Oscillospiraceae</taxon>
        <taxon>Ruthenibacterium</taxon>
    </lineage>
</organism>
<feature type="domain" description="Uroporphyrinogen decarboxylase (URO-D)" evidence="1">
    <location>
        <begin position="92"/>
        <end position="204"/>
    </location>
</feature>
<dbReference type="GO" id="GO:0004853">
    <property type="term" value="F:uroporphyrinogen decarboxylase activity"/>
    <property type="evidence" value="ECO:0007669"/>
    <property type="project" value="InterPro"/>
</dbReference>
<dbReference type="AlphaFoldDB" id="A0A0D8IW07"/>
<dbReference type="Pfam" id="PF01208">
    <property type="entry name" value="URO-D"/>
    <property type="match status" value="1"/>
</dbReference>
<evidence type="ECO:0000313" key="2">
    <source>
        <dbReference type="EMBL" id="KJF38471.1"/>
    </source>
</evidence>
<dbReference type="EMBL" id="LMUA01000026">
    <property type="protein sequence ID" value="KUE75232.1"/>
    <property type="molecule type" value="Genomic_DNA"/>
</dbReference>
<evidence type="ECO:0000259" key="1">
    <source>
        <dbReference type="Pfam" id="PF01208"/>
    </source>
</evidence>